<name>A0A8H2JKJ9_9GAMM</name>
<dbReference type="PANTHER" id="PTHR33798">
    <property type="entry name" value="FLAVOPROTEIN OXYGENASE"/>
    <property type="match status" value="1"/>
</dbReference>
<evidence type="ECO:0000256" key="4">
    <source>
        <dbReference type="ARBA" id="ARBA00038054"/>
    </source>
</evidence>
<dbReference type="AlphaFoldDB" id="A0A8H2JKJ9"/>
<dbReference type="SUPFAM" id="SSF50475">
    <property type="entry name" value="FMN-binding split barrel"/>
    <property type="match status" value="1"/>
</dbReference>
<dbReference type="GO" id="GO:0010181">
    <property type="term" value="F:FMN binding"/>
    <property type="evidence" value="ECO:0007669"/>
    <property type="project" value="InterPro"/>
</dbReference>
<dbReference type="Proteomes" id="UP000307702">
    <property type="component" value="Unassembled WGS sequence"/>
</dbReference>
<evidence type="ECO:0000256" key="2">
    <source>
        <dbReference type="ARBA" id="ARBA00022630"/>
    </source>
</evidence>
<evidence type="ECO:0000313" key="6">
    <source>
        <dbReference type="EMBL" id="TMM44814.1"/>
    </source>
</evidence>
<organism evidence="6 7">
    <name type="scientific">Colwellia ponticola</name>
    <dbReference type="NCBI Taxonomy" id="2304625"/>
    <lineage>
        <taxon>Bacteria</taxon>
        <taxon>Pseudomonadati</taxon>
        <taxon>Pseudomonadota</taxon>
        <taxon>Gammaproteobacteria</taxon>
        <taxon>Alteromonadales</taxon>
        <taxon>Colwelliaceae</taxon>
        <taxon>Colwellia</taxon>
    </lineage>
</organism>
<comment type="cofactor">
    <cofactor evidence="1">
        <name>FMN</name>
        <dbReference type="ChEBI" id="CHEBI:58210"/>
    </cofactor>
</comment>
<protein>
    <submittedName>
        <fullName evidence="6">Flavin reductase family protein</fullName>
    </submittedName>
</protein>
<keyword evidence="3" id="KW-0288">FMN</keyword>
<proteinExistence type="inferred from homology"/>
<dbReference type="Gene3D" id="2.30.110.10">
    <property type="entry name" value="Electron Transport, Fmn-binding Protein, Chain A"/>
    <property type="match status" value="1"/>
</dbReference>
<dbReference type="OrthoDB" id="9794638at2"/>
<keyword evidence="7" id="KW-1185">Reference proteome</keyword>
<evidence type="ECO:0000256" key="1">
    <source>
        <dbReference type="ARBA" id="ARBA00001917"/>
    </source>
</evidence>
<comment type="similarity">
    <text evidence="4">Belongs to the flavoredoxin family.</text>
</comment>
<dbReference type="InterPro" id="IPR002563">
    <property type="entry name" value="Flavin_Rdtase-like_dom"/>
</dbReference>
<keyword evidence="2" id="KW-0285">Flavoprotein</keyword>
<comment type="caution">
    <text evidence="6">The sequence shown here is derived from an EMBL/GenBank/DDBJ whole genome shotgun (WGS) entry which is preliminary data.</text>
</comment>
<dbReference type="SMART" id="SM00903">
    <property type="entry name" value="Flavin_Reduct"/>
    <property type="match status" value="1"/>
</dbReference>
<evidence type="ECO:0000259" key="5">
    <source>
        <dbReference type="SMART" id="SM00903"/>
    </source>
</evidence>
<evidence type="ECO:0000313" key="7">
    <source>
        <dbReference type="Proteomes" id="UP000307702"/>
    </source>
</evidence>
<reference evidence="6 7" key="1">
    <citation type="submission" date="2019-05" db="EMBL/GenBank/DDBJ databases">
        <title>Colwellia ponticola sp. nov., isolated from seawater.</title>
        <authorList>
            <person name="Yoon J.-H."/>
        </authorList>
    </citation>
    <scope>NUCLEOTIDE SEQUENCE [LARGE SCALE GENOMIC DNA]</scope>
    <source>
        <strain evidence="6 7">OISW-25</strain>
    </source>
</reference>
<dbReference type="GO" id="GO:0016646">
    <property type="term" value="F:oxidoreductase activity, acting on the CH-NH group of donors, NAD or NADP as acceptor"/>
    <property type="evidence" value="ECO:0007669"/>
    <property type="project" value="UniProtKB-ARBA"/>
</dbReference>
<evidence type="ECO:0000256" key="3">
    <source>
        <dbReference type="ARBA" id="ARBA00022643"/>
    </source>
</evidence>
<sequence length="201" mass="22180">MNFDMTQLNAQEKYRLLNGGVTPRPIAWISTRSKKGIDNLAPYSFFTVASCNPPVLLYTQVTQRSGIDKDTLQNIKETGECVVNIVNSHLLEKMNATSASIAMDESEFDIAEVEHGNSCTVHPFSVTDSPIRYECTLREIISVSDLPTGGTLVLLDVKSVYVRDELYSDEGINQALIDSVGKMGADGYSFTSNYIALNRPE</sequence>
<feature type="domain" description="Flavin reductase like" evidence="5">
    <location>
        <begin position="19"/>
        <end position="175"/>
    </location>
</feature>
<dbReference type="EMBL" id="SZVP01000010">
    <property type="protein sequence ID" value="TMM44814.1"/>
    <property type="molecule type" value="Genomic_DNA"/>
</dbReference>
<dbReference type="InterPro" id="IPR012349">
    <property type="entry name" value="Split_barrel_FMN-bd"/>
</dbReference>
<accession>A0A8H2JKJ9</accession>
<gene>
    <name evidence="6" type="ORF">FCS21_11135</name>
</gene>
<dbReference type="Pfam" id="PF01613">
    <property type="entry name" value="Flavin_Reduct"/>
    <property type="match status" value="1"/>
</dbReference>
<dbReference type="PANTHER" id="PTHR33798:SF5">
    <property type="entry name" value="FLAVIN REDUCTASE LIKE DOMAIN-CONTAINING PROTEIN"/>
    <property type="match status" value="1"/>
</dbReference>